<proteinExistence type="predicted"/>
<evidence type="ECO:0000313" key="1">
    <source>
        <dbReference type="EMBL" id="KAI0094602.1"/>
    </source>
</evidence>
<dbReference type="Proteomes" id="UP001055072">
    <property type="component" value="Unassembled WGS sequence"/>
</dbReference>
<accession>A0ACB8UJP1</accession>
<name>A0ACB8UJP1_9APHY</name>
<keyword evidence="2" id="KW-1185">Reference proteome</keyword>
<gene>
    <name evidence="1" type="ORF">BDY19DRAFT_913690</name>
</gene>
<comment type="caution">
    <text evidence="1">The sequence shown here is derived from an EMBL/GenBank/DDBJ whole genome shotgun (WGS) entry which is preliminary data.</text>
</comment>
<protein>
    <submittedName>
        <fullName evidence="1">Uncharacterized protein</fullName>
    </submittedName>
</protein>
<evidence type="ECO:0000313" key="2">
    <source>
        <dbReference type="Proteomes" id="UP001055072"/>
    </source>
</evidence>
<sequence length="375" mass="42122">MPAVVTPASKPRIVDDLIPIILESNGHWWPRDFQRLALVSASWVGPIRRRLYACPELRSFLACTLFARTISQNSHIRSLVHGINLRPASSERAALSEKDMASLRYILNLDRLDNLTIGGELAIQAERFLHMMSNTRSITSLHIDGSYLQQDDDSFDCKHPASLEWNDSIAFRFTRLRTLRLTNLQLALAEPSMPYVLHISSLIFHNVTIAFGSIQNLCNESWDSVRHLSIATRDTHASDDFVRELLECCENLETLRYEASCAGASGDLFGGEEIPVGSLRKLKFFDIDINPQTLVFLGQSCANLEYLSVLGRSVRLRAEDWIRFIGSGALPSLKVLRTAAGCYEPSSGFLRWSEDLREQLLSSCSTRSIDLCCSL</sequence>
<dbReference type="EMBL" id="MU274900">
    <property type="protein sequence ID" value="KAI0094602.1"/>
    <property type="molecule type" value="Genomic_DNA"/>
</dbReference>
<organism evidence="1 2">
    <name type="scientific">Irpex rosettiformis</name>
    <dbReference type="NCBI Taxonomy" id="378272"/>
    <lineage>
        <taxon>Eukaryota</taxon>
        <taxon>Fungi</taxon>
        <taxon>Dikarya</taxon>
        <taxon>Basidiomycota</taxon>
        <taxon>Agaricomycotina</taxon>
        <taxon>Agaricomycetes</taxon>
        <taxon>Polyporales</taxon>
        <taxon>Irpicaceae</taxon>
        <taxon>Irpex</taxon>
    </lineage>
</organism>
<reference evidence="1" key="1">
    <citation type="journal article" date="2021" name="Environ. Microbiol.">
        <title>Gene family expansions and transcriptome signatures uncover fungal adaptations to wood decay.</title>
        <authorList>
            <person name="Hage H."/>
            <person name="Miyauchi S."/>
            <person name="Viragh M."/>
            <person name="Drula E."/>
            <person name="Min B."/>
            <person name="Chaduli D."/>
            <person name="Navarro D."/>
            <person name="Favel A."/>
            <person name="Norest M."/>
            <person name="Lesage-Meessen L."/>
            <person name="Balint B."/>
            <person name="Merenyi Z."/>
            <person name="de Eugenio L."/>
            <person name="Morin E."/>
            <person name="Martinez A.T."/>
            <person name="Baldrian P."/>
            <person name="Stursova M."/>
            <person name="Martinez M.J."/>
            <person name="Novotny C."/>
            <person name="Magnuson J.K."/>
            <person name="Spatafora J.W."/>
            <person name="Maurice S."/>
            <person name="Pangilinan J."/>
            <person name="Andreopoulos W."/>
            <person name="LaButti K."/>
            <person name="Hundley H."/>
            <person name="Na H."/>
            <person name="Kuo A."/>
            <person name="Barry K."/>
            <person name="Lipzen A."/>
            <person name="Henrissat B."/>
            <person name="Riley R."/>
            <person name="Ahrendt S."/>
            <person name="Nagy L.G."/>
            <person name="Grigoriev I.V."/>
            <person name="Martin F."/>
            <person name="Rosso M.N."/>
        </authorList>
    </citation>
    <scope>NUCLEOTIDE SEQUENCE</scope>
    <source>
        <strain evidence="1">CBS 384.51</strain>
    </source>
</reference>